<dbReference type="GO" id="GO:0007020">
    <property type="term" value="P:microtubule nucleation"/>
    <property type="evidence" value="ECO:0007669"/>
    <property type="project" value="TreeGrafter"/>
</dbReference>
<dbReference type="AlphaFoldDB" id="A0A835UYH8"/>
<evidence type="ECO:0000256" key="1">
    <source>
        <dbReference type="SAM" id="MobiDB-lite"/>
    </source>
</evidence>
<proteinExistence type="predicted"/>
<organism evidence="2 3">
    <name type="scientific">Vanilla planifolia</name>
    <name type="common">Vanilla</name>
    <dbReference type="NCBI Taxonomy" id="51239"/>
    <lineage>
        <taxon>Eukaryota</taxon>
        <taxon>Viridiplantae</taxon>
        <taxon>Streptophyta</taxon>
        <taxon>Embryophyta</taxon>
        <taxon>Tracheophyta</taxon>
        <taxon>Spermatophyta</taxon>
        <taxon>Magnoliopsida</taxon>
        <taxon>Liliopsida</taxon>
        <taxon>Asparagales</taxon>
        <taxon>Orchidaceae</taxon>
        <taxon>Vanilloideae</taxon>
        <taxon>Vanilleae</taxon>
        <taxon>Vanilla</taxon>
    </lineage>
</organism>
<evidence type="ECO:0000313" key="3">
    <source>
        <dbReference type="Proteomes" id="UP000639772"/>
    </source>
</evidence>
<comment type="caution">
    <text evidence="2">The sequence shown here is derived from an EMBL/GenBank/DDBJ whole genome shotgun (WGS) entry which is preliminary data.</text>
</comment>
<protein>
    <recommendedName>
        <fullName evidence="4">AUGMIN subunit 2</fullName>
    </recommendedName>
</protein>
<dbReference type="GO" id="GO:1990498">
    <property type="term" value="C:mitotic spindle microtubule"/>
    <property type="evidence" value="ECO:0007669"/>
    <property type="project" value="TreeGrafter"/>
</dbReference>
<reference evidence="2 3" key="1">
    <citation type="journal article" date="2020" name="Nat. Food">
        <title>A phased Vanilla planifolia genome enables genetic improvement of flavour and production.</title>
        <authorList>
            <person name="Hasing T."/>
            <person name="Tang H."/>
            <person name="Brym M."/>
            <person name="Khazi F."/>
            <person name="Huang T."/>
            <person name="Chambers A.H."/>
        </authorList>
    </citation>
    <scope>NUCLEOTIDE SEQUENCE [LARGE SCALE GENOMIC DNA]</scope>
    <source>
        <tissue evidence="2">Leaf</tissue>
    </source>
</reference>
<accession>A0A835UYH8</accession>
<feature type="region of interest" description="Disordered" evidence="1">
    <location>
        <begin position="1"/>
        <end position="23"/>
    </location>
</feature>
<dbReference type="Pfam" id="PF15003">
    <property type="entry name" value="HAUS2"/>
    <property type="match status" value="1"/>
</dbReference>
<dbReference type="OrthoDB" id="2436605at2759"/>
<dbReference type="EMBL" id="JADCNM010000006">
    <property type="protein sequence ID" value="KAG0478403.1"/>
    <property type="molecule type" value="Genomic_DNA"/>
</dbReference>
<dbReference type="PANTHER" id="PTHR16039">
    <property type="entry name" value="HAUS AUGMIN-LIKE COMPLEX SUBUNIT 2"/>
    <property type="match status" value="1"/>
</dbReference>
<dbReference type="GO" id="GO:0031023">
    <property type="term" value="P:microtubule organizing center organization"/>
    <property type="evidence" value="ECO:0007669"/>
    <property type="project" value="InterPro"/>
</dbReference>
<sequence length="281" mass="31233">MSIPGEPVWTGKKPSKKPGGMAEALSMASDLGFSIPPVQEELKTSSSSSTDSNGDLIRVLRELTVIQRNIANLHVEIQGRKDDKNVAHLTHISEMEKKCESLTRMTAILKDVIQNKDRIIARLQQPYSLDCIPVEAEYQKQFSELLLKAASDYGALTASVADFQWSQNFRDPPSVWGEMLRPIPAALASCTRFFEAMSAMRDSFLTLQNLRVGHSSTPMTPNDLSVEGSNYLTPSQRRERSIGSDTMAENWRQLGGKESELGNGEARLGVNQRRLSWPPVQ</sequence>
<evidence type="ECO:0000313" key="2">
    <source>
        <dbReference type="EMBL" id="KAG0478403.1"/>
    </source>
</evidence>
<dbReference type="PANTHER" id="PTHR16039:SF1">
    <property type="entry name" value="HAUS AUGMIN-LIKE COMPLEX SUBUNIT 2"/>
    <property type="match status" value="1"/>
</dbReference>
<gene>
    <name evidence="2" type="ORF">HPP92_013122</name>
</gene>
<dbReference type="Proteomes" id="UP000639772">
    <property type="component" value="Chromosome 6"/>
</dbReference>
<dbReference type="GO" id="GO:0051225">
    <property type="term" value="P:spindle assembly"/>
    <property type="evidence" value="ECO:0007669"/>
    <property type="project" value="InterPro"/>
</dbReference>
<name>A0A835UYH8_VANPL</name>
<evidence type="ECO:0008006" key="4">
    <source>
        <dbReference type="Google" id="ProtNLM"/>
    </source>
</evidence>
<dbReference type="InterPro" id="IPR028346">
    <property type="entry name" value="HAUS2"/>
</dbReference>